<dbReference type="OrthoDB" id="9783641at2"/>
<evidence type="ECO:0000313" key="9">
    <source>
        <dbReference type="Proteomes" id="UP000295620"/>
    </source>
</evidence>
<evidence type="ECO:0000256" key="5">
    <source>
        <dbReference type="ARBA" id="ARBA00023237"/>
    </source>
</evidence>
<feature type="domain" description="RagB/SusD" evidence="6">
    <location>
        <begin position="367"/>
        <end position="506"/>
    </location>
</feature>
<keyword evidence="9" id="KW-1185">Reference proteome</keyword>
<dbReference type="CDD" id="cd08977">
    <property type="entry name" value="SusD"/>
    <property type="match status" value="1"/>
</dbReference>
<dbReference type="Gene3D" id="1.10.3780.10">
    <property type="entry name" value="SusD-like"/>
    <property type="match status" value="1"/>
</dbReference>
<dbReference type="Proteomes" id="UP000295620">
    <property type="component" value="Unassembled WGS sequence"/>
</dbReference>
<reference evidence="8 9" key="1">
    <citation type="submission" date="2019-03" db="EMBL/GenBank/DDBJ databases">
        <title>Genomic Encyclopedia of Archaeal and Bacterial Type Strains, Phase II (KMG-II): from individual species to whole genera.</title>
        <authorList>
            <person name="Goeker M."/>
        </authorList>
    </citation>
    <scope>NUCLEOTIDE SEQUENCE [LARGE SCALE GENOMIC DNA]</scope>
    <source>
        <strain evidence="8 9">DSM 19035</strain>
    </source>
</reference>
<sequence>MKKNITAAILMALTLGSCTKLDVDVESQLTTENFPKTPEAFVAATGTVYQKFNAKFGVDIWRMYELTSDEAIITARNGGYYDQGRYQTLHKHNWAPDHPIIQSAWEWGYAGISDCNRILNLLSKAEEGHLKELFLKEIRTMRALYYFYTMDMFGNIPITSFGTIESPKQSTRAEVFSYIEKELLEVSEGLSAPATVTQEFYGRPTKWMAYALLQKLYMNAQHYIGKSMYAESIIYADKIITGSAMGTVDDYNSLFAVNNGPNKETIFAAIYDANYSGGNAMTRFTLHSTLRAKYNLPFSPSNAMCTFPEFYSIFNLPGDVRNSTWLAGKQFLADGTTKIMNGSAQLDFTPEIVLTNTETMDVGPEVNGISRGVRSIKFYPDPNTNSSTRFQNNDMPIFRMGDVYMSKAEALLRTGGSADEALKLVNKLRTRSKAPELSAITLDGILEERGREFAWEGWRRNDLIRFGKYQGKWGFKNGNEGATRDIFPIPATELVLNKNLDQNEGYK</sequence>
<dbReference type="EMBL" id="SNYC01000005">
    <property type="protein sequence ID" value="TDQ08427.1"/>
    <property type="molecule type" value="Genomic_DNA"/>
</dbReference>
<dbReference type="RefSeq" id="WP_133576796.1">
    <property type="nucleotide sequence ID" value="NZ_SNYC01000005.1"/>
</dbReference>
<evidence type="ECO:0000256" key="3">
    <source>
        <dbReference type="ARBA" id="ARBA00022729"/>
    </source>
</evidence>
<evidence type="ECO:0000259" key="7">
    <source>
        <dbReference type="Pfam" id="PF14322"/>
    </source>
</evidence>
<comment type="subcellular location">
    <subcellularLocation>
        <location evidence="1">Cell outer membrane</location>
    </subcellularLocation>
</comment>
<dbReference type="PROSITE" id="PS51257">
    <property type="entry name" value="PROKAR_LIPOPROTEIN"/>
    <property type="match status" value="1"/>
</dbReference>
<keyword evidence="3" id="KW-0732">Signal</keyword>
<dbReference type="InterPro" id="IPR011990">
    <property type="entry name" value="TPR-like_helical_dom_sf"/>
</dbReference>
<comment type="similarity">
    <text evidence="2">Belongs to the SusD family.</text>
</comment>
<dbReference type="Pfam" id="PF07980">
    <property type="entry name" value="SusD_RagB"/>
    <property type="match status" value="1"/>
</dbReference>
<organism evidence="8 9">
    <name type="scientific">Pedobacter metabolipauper</name>
    <dbReference type="NCBI Taxonomy" id="425513"/>
    <lineage>
        <taxon>Bacteria</taxon>
        <taxon>Pseudomonadati</taxon>
        <taxon>Bacteroidota</taxon>
        <taxon>Sphingobacteriia</taxon>
        <taxon>Sphingobacteriales</taxon>
        <taxon>Sphingobacteriaceae</taxon>
        <taxon>Pedobacter</taxon>
    </lineage>
</organism>
<dbReference type="AlphaFoldDB" id="A0A4R6SSZ5"/>
<keyword evidence="5" id="KW-0998">Cell outer membrane</keyword>
<dbReference type="Gene3D" id="1.25.40.10">
    <property type="entry name" value="Tetratricopeptide repeat domain"/>
    <property type="match status" value="1"/>
</dbReference>
<accession>A0A4R6SSZ5</accession>
<dbReference type="SUPFAM" id="SSF48452">
    <property type="entry name" value="TPR-like"/>
    <property type="match status" value="1"/>
</dbReference>
<gene>
    <name evidence="8" type="ORF">ATK78_2940</name>
</gene>
<feature type="domain" description="SusD-like N-terminal" evidence="7">
    <location>
        <begin position="83"/>
        <end position="218"/>
    </location>
</feature>
<keyword evidence="4" id="KW-0472">Membrane</keyword>
<proteinExistence type="inferred from homology"/>
<dbReference type="InterPro" id="IPR033985">
    <property type="entry name" value="SusD-like_N"/>
</dbReference>
<evidence type="ECO:0000256" key="4">
    <source>
        <dbReference type="ARBA" id="ARBA00023136"/>
    </source>
</evidence>
<comment type="caution">
    <text evidence="8">The sequence shown here is derived from an EMBL/GenBank/DDBJ whole genome shotgun (WGS) entry which is preliminary data.</text>
</comment>
<evidence type="ECO:0000256" key="1">
    <source>
        <dbReference type="ARBA" id="ARBA00004442"/>
    </source>
</evidence>
<evidence type="ECO:0000259" key="6">
    <source>
        <dbReference type="Pfam" id="PF07980"/>
    </source>
</evidence>
<dbReference type="Pfam" id="PF14322">
    <property type="entry name" value="SusD-like_3"/>
    <property type="match status" value="1"/>
</dbReference>
<dbReference type="GO" id="GO:0009279">
    <property type="term" value="C:cell outer membrane"/>
    <property type="evidence" value="ECO:0007669"/>
    <property type="project" value="UniProtKB-SubCell"/>
</dbReference>
<protein>
    <submittedName>
        <fullName evidence="8">Putative outer membrane starch-binding protein</fullName>
    </submittedName>
</protein>
<evidence type="ECO:0000313" key="8">
    <source>
        <dbReference type="EMBL" id="TDQ08427.1"/>
    </source>
</evidence>
<dbReference type="Gene3D" id="1.25.40.390">
    <property type="match status" value="1"/>
</dbReference>
<dbReference type="InterPro" id="IPR012944">
    <property type="entry name" value="SusD_RagB_dom"/>
</dbReference>
<name>A0A4R6SSZ5_9SPHI</name>
<evidence type="ECO:0000256" key="2">
    <source>
        <dbReference type="ARBA" id="ARBA00006275"/>
    </source>
</evidence>